<keyword evidence="1" id="KW-0472">Membrane</keyword>
<keyword evidence="1" id="KW-0812">Transmembrane</keyword>
<dbReference type="EMBL" id="JASJOU010000020">
    <property type="protein sequence ID" value="MDJ1506079.1"/>
    <property type="molecule type" value="Genomic_DNA"/>
</dbReference>
<evidence type="ECO:0000313" key="3">
    <source>
        <dbReference type="Proteomes" id="UP001232063"/>
    </source>
</evidence>
<gene>
    <name evidence="2" type="ORF">QNI22_35800</name>
</gene>
<comment type="caution">
    <text evidence="2">The sequence shown here is derived from an EMBL/GenBank/DDBJ whole genome shotgun (WGS) entry which is preliminary data.</text>
</comment>
<dbReference type="Proteomes" id="UP001232063">
    <property type="component" value="Unassembled WGS sequence"/>
</dbReference>
<keyword evidence="1" id="KW-1133">Transmembrane helix</keyword>
<reference evidence="2" key="1">
    <citation type="submission" date="2023-05" db="EMBL/GenBank/DDBJ databases">
        <authorList>
            <person name="Zhang X."/>
        </authorList>
    </citation>
    <scope>NUCLEOTIDE SEQUENCE</scope>
    <source>
        <strain evidence="2">BD1B2-1</strain>
    </source>
</reference>
<protein>
    <submittedName>
        <fullName evidence="2">Uncharacterized protein</fullName>
    </submittedName>
</protein>
<dbReference type="AlphaFoldDB" id="A0AAE3RCU0"/>
<name>A0AAE3RCU0_9BACT</name>
<keyword evidence="3" id="KW-1185">Reference proteome</keyword>
<feature type="transmembrane region" description="Helical" evidence="1">
    <location>
        <begin position="7"/>
        <end position="27"/>
    </location>
</feature>
<accession>A0AAE3RCU0</accession>
<proteinExistence type="predicted"/>
<dbReference type="PROSITE" id="PS51257">
    <property type="entry name" value="PROKAR_LIPOPROTEIN"/>
    <property type="match status" value="1"/>
</dbReference>
<organism evidence="2 3">
    <name type="scientific">Xanthocytophaga agilis</name>
    <dbReference type="NCBI Taxonomy" id="3048010"/>
    <lineage>
        <taxon>Bacteria</taxon>
        <taxon>Pseudomonadati</taxon>
        <taxon>Bacteroidota</taxon>
        <taxon>Cytophagia</taxon>
        <taxon>Cytophagales</taxon>
        <taxon>Rhodocytophagaceae</taxon>
        <taxon>Xanthocytophaga</taxon>
    </lineage>
</organism>
<evidence type="ECO:0000256" key="1">
    <source>
        <dbReference type="SAM" id="Phobius"/>
    </source>
</evidence>
<evidence type="ECO:0000313" key="2">
    <source>
        <dbReference type="EMBL" id="MDJ1506079.1"/>
    </source>
</evidence>
<sequence>MRFGTKVLIVICFVLFLGCGYYFGSYYHQNVKRHKQMYCYETFSGPINSALIVDDVSDGKELIAYYKLVEQGKNPIINFRIQGLPTDEPVYIMGYIGEDSSLVDVVNYWNGGGKSRQWYLRGYVYRATLHEQPPRQIKSD</sequence>
<dbReference type="RefSeq" id="WP_314518800.1">
    <property type="nucleotide sequence ID" value="NZ_JASJOU010000020.1"/>
</dbReference>